<dbReference type="AlphaFoldDB" id="E4ZN45"/>
<sequence length="63" mass="7004">MMQWLLRSAIESLLVVKQEIACTSANVLMGEYDNTVHGQECLINRSDISQPIGPGLFQSSNEH</sequence>
<evidence type="ECO:0000313" key="2">
    <source>
        <dbReference type="Proteomes" id="UP000002668"/>
    </source>
</evidence>
<accession>E4ZN45</accession>
<gene>
    <name evidence="1" type="ORF">LEMA_P053540.1</name>
</gene>
<dbReference type="HOGENOM" id="CLU_2886233_0_0_1"/>
<dbReference type="VEuPathDB" id="FungiDB:LEMA_P053540.1"/>
<protein>
    <submittedName>
        <fullName evidence="1">Predicted protein</fullName>
    </submittedName>
</protein>
<name>E4ZN45_LEPMJ</name>
<keyword evidence="2" id="KW-1185">Reference proteome</keyword>
<reference evidence="2" key="1">
    <citation type="journal article" date="2011" name="Nat. Commun.">
        <title>Effector diversification within compartments of the Leptosphaeria maculans genome affected by Repeat-Induced Point mutations.</title>
        <authorList>
            <person name="Rouxel T."/>
            <person name="Grandaubert J."/>
            <person name="Hane J.K."/>
            <person name="Hoede C."/>
            <person name="van de Wouw A.P."/>
            <person name="Couloux A."/>
            <person name="Dominguez V."/>
            <person name="Anthouard V."/>
            <person name="Bally P."/>
            <person name="Bourras S."/>
            <person name="Cozijnsen A.J."/>
            <person name="Ciuffetti L.M."/>
            <person name="Degrave A."/>
            <person name="Dilmaghani A."/>
            <person name="Duret L."/>
            <person name="Fudal I."/>
            <person name="Goodwin S.B."/>
            <person name="Gout L."/>
            <person name="Glaser N."/>
            <person name="Linglin J."/>
            <person name="Kema G.H.J."/>
            <person name="Lapalu N."/>
            <person name="Lawrence C.B."/>
            <person name="May K."/>
            <person name="Meyer M."/>
            <person name="Ollivier B."/>
            <person name="Poulain J."/>
            <person name="Schoch C.L."/>
            <person name="Simon A."/>
            <person name="Spatafora J.W."/>
            <person name="Stachowiak A."/>
            <person name="Turgeon B.G."/>
            <person name="Tyler B.M."/>
            <person name="Vincent D."/>
            <person name="Weissenbach J."/>
            <person name="Amselem J."/>
            <person name="Quesneville H."/>
            <person name="Oliver R.P."/>
            <person name="Wincker P."/>
            <person name="Balesdent M.-H."/>
            <person name="Howlett B.J."/>
        </authorList>
    </citation>
    <scope>NUCLEOTIDE SEQUENCE [LARGE SCALE GENOMIC DNA]</scope>
    <source>
        <strain evidence="2">JN3 / isolate v23.1.3 / race Av1-4-5-6-7-8</strain>
    </source>
</reference>
<dbReference type="Proteomes" id="UP000002668">
    <property type="component" value="Genome"/>
</dbReference>
<evidence type="ECO:0000313" key="1">
    <source>
        <dbReference type="EMBL" id="CBX92648.1"/>
    </source>
</evidence>
<proteinExistence type="predicted"/>
<dbReference type="EMBL" id="FP929094">
    <property type="protein sequence ID" value="CBX92648.1"/>
    <property type="molecule type" value="Genomic_DNA"/>
</dbReference>
<dbReference type="InParanoid" id="E4ZN45"/>
<organism evidence="2">
    <name type="scientific">Leptosphaeria maculans (strain JN3 / isolate v23.1.3 / race Av1-4-5-6-7-8)</name>
    <name type="common">Blackleg fungus</name>
    <name type="synonym">Phoma lingam</name>
    <dbReference type="NCBI Taxonomy" id="985895"/>
    <lineage>
        <taxon>Eukaryota</taxon>
        <taxon>Fungi</taxon>
        <taxon>Dikarya</taxon>
        <taxon>Ascomycota</taxon>
        <taxon>Pezizomycotina</taxon>
        <taxon>Dothideomycetes</taxon>
        <taxon>Pleosporomycetidae</taxon>
        <taxon>Pleosporales</taxon>
        <taxon>Pleosporineae</taxon>
        <taxon>Leptosphaeriaceae</taxon>
        <taxon>Plenodomus</taxon>
        <taxon>Plenodomus lingam/Leptosphaeria maculans species complex</taxon>
    </lineage>
</organism>